<dbReference type="PIRSF" id="PIRSF016838">
    <property type="entry name" value="PafC"/>
    <property type="match status" value="1"/>
</dbReference>
<dbReference type="PANTHER" id="PTHR34580:SF1">
    <property type="entry name" value="PROTEIN PAFC"/>
    <property type="match status" value="1"/>
</dbReference>
<dbReference type="InterPro" id="IPR036388">
    <property type="entry name" value="WH-like_DNA-bd_sf"/>
</dbReference>
<dbReference type="InterPro" id="IPR036390">
    <property type="entry name" value="WH_DNA-bd_sf"/>
</dbReference>
<dbReference type="Pfam" id="PF25583">
    <property type="entry name" value="WCX"/>
    <property type="match status" value="1"/>
</dbReference>
<dbReference type="InterPro" id="IPR028349">
    <property type="entry name" value="PafC-like"/>
</dbReference>
<keyword evidence="2" id="KW-0804">Transcription</keyword>
<dbReference type="InterPro" id="IPR001034">
    <property type="entry name" value="DeoR_HTH"/>
</dbReference>
<organism evidence="4 5">
    <name type="scientific">Robinsoniella peoriensis</name>
    <dbReference type="NCBI Taxonomy" id="180332"/>
    <lineage>
        <taxon>Bacteria</taxon>
        <taxon>Bacillati</taxon>
        <taxon>Bacillota</taxon>
        <taxon>Clostridia</taxon>
        <taxon>Lachnospirales</taxon>
        <taxon>Lachnospiraceae</taxon>
        <taxon>Robinsoniella</taxon>
    </lineage>
</organism>
<dbReference type="InterPro" id="IPR051534">
    <property type="entry name" value="CBASS_pafABC_assoc_protein"/>
</dbReference>
<keyword evidence="5" id="KW-1185">Reference proteome</keyword>
<dbReference type="OrthoDB" id="9815009at2"/>
<keyword evidence="1" id="KW-0805">Transcription regulation</keyword>
<dbReference type="STRING" id="180332.GCA_000797495_04614"/>
<evidence type="ECO:0000259" key="3">
    <source>
        <dbReference type="PROSITE" id="PS51000"/>
    </source>
</evidence>
<evidence type="ECO:0000313" key="4">
    <source>
        <dbReference type="EMBL" id="TLD00731.1"/>
    </source>
</evidence>
<dbReference type="GO" id="GO:0003700">
    <property type="term" value="F:DNA-binding transcription factor activity"/>
    <property type="evidence" value="ECO:0007669"/>
    <property type="project" value="InterPro"/>
</dbReference>
<dbReference type="InterPro" id="IPR026881">
    <property type="entry name" value="WYL_dom"/>
</dbReference>
<dbReference type="Pfam" id="PF08279">
    <property type="entry name" value="HTH_11"/>
    <property type="match status" value="1"/>
</dbReference>
<evidence type="ECO:0000256" key="1">
    <source>
        <dbReference type="ARBA" id="ARBA00023015"/>
    </source>
</evidence>
<evidence type="ECO:0000256" key="2">
    <source>
        <dbReference type="ARBA" id="ARBA00023163"/>
    </source>
</evidence>
<name>A0A4U8Q780_9FIRM</name>
<reference evidence="4 5" key="1">
    <citation type="journal article" date="2019" name="Anaerobe">
        <title>Detection of Robinsoniella peoriensis in multiple bone samples of a trauma patient.</title>
        <authorList>
            <person name="Schrottner P."/>
            <person name="Hartwich K."/>
            <person name="Bunk B."/>
            <person name="Schober I."/>
            <person name="Helbig S."/>
            <person name="Rudolph W.W."/>
            <person name="Gunzer F."/>
        </authorList>
    </citation>
    <scope>NUCLEOTIDE SEQUENCE [LARGE SCALE GENOMIC DNA]</scope>
    <source>
        <strain evidence="4 5">DSM 106044</strain>
    </source>
</reference>
<dbReference type="SUPFAM" id="SSF46785">
    <property type="entry name" value="Winged helix' DNA-binding domain"/>
    <property type="match status" value="1"/>
</dbReference>
<proteinExistence type="predicted"/>
<dbReference type="PROSITE" id="PS52050">
    <property type="entry name" value="WYL"/>
    <property type="match status" value="1"/>
</dbReference>
<dbReference type="PANTHER" id="PTHR34580">
    <property type="match status" value="1"/>
</dbReference>
<protein>
    <submittedName>
        <fullName evidence="4">HTH domain protein</fullName>
    </submittedName>
</protein>
<dbReference type="Proteomes" id="UP000306509">
    <property type="component" value="Unassembled WGS sequence"/>
</dbReference>
<dbReference type="Pfam" id="PF13280">
    <property type="entry name" value="WYL"/>
    <property type="match status" value="1"/>
</dbReference>
<accession>A0A4U8Q780</accession>
<dbReference type="InterPro" id="IPR013196">
    <property type="entry name" value="HTH_11"/>
</dbReference>
<sequence length="300" mass="35189">MQINRLFEIVYLLLEKQGTTARELAEHFEVSVRTVYRDIDTLCQAGIPIYTNKGRGGGIHLMDNFILDKSVLSDMERQEILWGLQGLNAVKAADNDEVLSRMRSLFGAHKTDWVQVDFSDWTDQRQKVFGKIKEGIILKKVIQIEYYNSEGVKSTRQVEPLQLWFKDKSWYLKGFCRKAGEMRLFRITRMKQVKALEENFDRMLPVQESKAKKGYREQSYMVEITLHIDASCAYRVYDEFEEAQIQVQEDGSFLAKLKCPENEWVYGYILSYGPLVRVMAPERVKKLVKERLENTLKYYC</sequence>
<gene>
    <name evidence="4" type="ORF">DSM106044_02378</name>
</gene>
<dbReference type="EMBL" id="QGQD01000048">
    <property type="protein sequence ID" value="TLD00731.1"/>
    <property type="molecule type" value="Genomic_DNA"/>
</dbReference>
<dbReference type="Gene3D" id="1.10.10.10">
    <property type="entry name" value="Winged helix-like DNA-binding domain superfamily/Winged helix DNA-binding domain"/>
    <property type="match status" value="1"/>
</dbReference>
<dbReference type="AlphaFoldDB" id="A0A4U8Q780"/>
<feature type="domain" description="HTH deoR-type" evidence="3">
    <location>
        <begin position="2"/>
        <end position="60"/>
    </location>
</feature>
<dbReference type="RefSeq" id="WP_027293884.1">
    <property type="nucleotide sequence ID" value="NZ_CABMJZ010000099.1"/>
</dbReference>
<dbReference type="InterPro" id="IPR057727">
    <property type="entry name" value="WCX_dom"/>
</dbReference>
<comment type="caution">
    <text evidence="4">The sequence shown here is derived from an EMBL/GenBank/DDBJ whole genome shotgun (WGS) entry which is preliminary data.</text>
</comment>
<dbReference type="PROSITE" id="PS51000">
    <property type="entry name" value="HTH_DEOR_2"/>
    <property type="match status" value="1"/>
</dbReference>
<evidence type="ECO:0000313" key="5">
    <source>
        <dbReference type="Proteomes" id="UP000306509"/>
    </source>
</evidence>